<dbReference type="PROSITE" id="PS50111">
    <property type="entry name" value="CHEMOTAXIS_TRANSDUC_2"/>
    <property type="match status" value="1"/>
</dbReference>
<dbReference type="PANTHER" id="PTHR32089">
    <property type="entry name" value="METHYL-ACCEPTING CHEMOTAXIS PROTEIN MCPB"/>
    <property type="match status" value="1"/>
</dbReference>
<feature type="compositionally biased region" description="Low complexity" evidence="8">
    <location>
        <begin position="272"/>
        <end position="289"/>
    </location>
</feature>
<dbReference type="InterPro" id="IPR004089">
    <property type="entry name" value="MCPsignal_dom"/>
</dbReference>
<dbReference type="GO" id="GO:0016020">
    <property type="term" value="C:membrane"/>
    <property type="evidence" value="ECO:0007669"/>
    <property type="project" value="UniProtKB-SubCell"/>
</dbReference>
<dbReference type="InterPro" id="IPR003660">
    <property type="entry name" value="HAMP_dom"/>
</dbReference>
<dbReference type="CDD" id="cd11386">
    <property type="entry name" value="MCP_signal"/>
    <property type="match status" value="1"/>
</dbReference>
<dbReference type="PROSITE" id="PS50885">
    <property type="entry name" value="HAMP"/>
    <property type="match status" value="1"/>
</dbReference>
<evidence type="ECO:0000256" key="7">
    <source>
        <dbReference type="PROSITE-ProRule" id="PRU00284"/>
    </source>
</evidence>
<keyword evidence="13" id="KW-1185">Reference proteome</keyword>
<dbReference type="Proteomes" id="UP000001625">
    <property type="component" value="Chromosome"/>
</dbReference>
<evidence type="ECO:0000256" key="8">
    <source>
        <dbReference type="SAM" id="MobiDB-lite"/>
    </source>
</evidence>
<evidence type="ECO:0000256" key="4">
    <source>
        <dbReference type="ARBA" id="ARBA00023136"/>
    </source>
</evidence>
<proteinExistence type="inferred from homology"/>
<organism evidence="12 13">
    <name type="scientific">Sideroxydans lithotrophicus (strain ES-1)</name>
    <dbReference type="NCBI Taxonomy" id="580332"/>
    <lineage>
        <taxon>Bacteria</taxon>
        <taxon>Pseudomonadati</taxon>
        <taxon>Pseudomonadota</taxon>
        <taxon>Betaproteobacteria</taxon>
        <taxon>Nitrosomonadales</taxon>
        <taxon>Gallionellaceae</taxon>
        <taxon>Sideroxydans</taxon>
    </lineage>
</organism>
<dbReference type="Gene3D" id="1.10.287.950">
    <property type="entry name" value="Methyl-accepting chemotaxis protein"/>
    <property type="match status" value="1"/>
</dbReference>
<dbReference type="GO" id="GO:0004888">
    <property type="term" value="F:transmembrane signaling receptor activity"/>
    <property type="evidence" value="ECO:0007669"/>
    <property type="project" value="InterPro"/>
</dbReference>
<dbReference type="GO" id="GO:0007165">
    <property type="term" value="P:signal transduction"/>
    <property type="evidence" value="ECO:0007669"/>
    <property type="project" value="UniProtKB-KW"/>
</dbReference>
<keyword evidence="3 9" id="KW-1133">Transmembrane helix</keyword>
<dbReference type="EMBL" id="CP001965">
    <property type="protein sequence ID" value="ADE12652.1"/>
    <property type="molecule type" value="Genomic_DNA"/>
</dbReference>
<dbReference type="Pfam" id="PF00015">
    <property type="entry name" value="MCPsignal"/>
    <property type="match status" value="1"/>
</dbReference>
<dbReference type="SUPFAM" id="SSF58104">
    <property type="entry name" value="Methyl-accepting chemotaxis protein (MCP) signaling domain"/>
    <property type="match status" value="1"/>
</dbReference>
<dbReference type="SMART" id="SM00283">
    <property type="entry name" value="MA"/>
    <property type="match status" value="1"/>
</dbReference>
<feature type="domain" description="HAMP" evidence="11">
    <location>
        <begin position="207"/>
        <end position="260"/>
    </location>
</feature>
<dbReference type="GO" id="GO:0006935">
    <property type="term" value="P:chemotaxis"/>
    <property type="evidence" value="ECO:0007669"/>
    <property type="project" value="InterPro"/>
</dbReference>
<sequence length="537" mass="58185">MPNFITSSIAVKVQLSVQLLLLVVSIVAAMMFYNVERKAMERGAESKIRALADGVINGANMLMLNGIISDVEQRKLFITKMGSGEDIKSLRIIRNKLVQEQFGMGLPEEQPKGKEELQALEDGKVFFEQRGDILHGIVPYTESKNFRGTNCLMCHTVPEGYHNGASVVDLDISANNRELRTVAWVSVGVILGVQVLLWLLFRFILHKFVSDPAGRMRTAIMEISRTGDFTRRVKVDSDDEIGQTVRSFNELMENLQTAFRQVGSDIGKVTDSSHSLSTSSQQVAKSSSSQSEAASAMAATIEEITVSIAHVAEGAREALKISRSSGELSERGGEIIHRAAEEMKKIADTVRQTSVSIGNLGEQSTRISSIVMVIKEIADQTNLLALNAAIEAARAGEQGRGFAVVADEVRKLAERTTKSTQEVTQMIDTIQSASNAAVAGMESTVVQVDGGVSLAQQAGEAINQIKTESSQVLRTVTDISSAIEEQSKASNEIAANIEKVAQMTEHNSTAAEQTADAASHLAELADNMQNTVNRFKV</sequence>
<dbReference type="PRINTS" id="PR00260">
    <property type="entry name" value="CHEMTRNSDUCR"/>
</dbReference>
<dbReference type="OrthoDB" id="9782798at2"/>
<dbReference type="Pfam" id="PF00672">
    <property type="entry name" value="HAMP"/>
    <property type="match status" value="1"/>
</dbReference>
<evidence type="ECO:0000259" key="11">
    <source>
        <dbReference type="PROSITE" id="PS50885"/>
    </source>
</evidence>
<reference evidence="12 13" key="1">
    <citation type="submission" date="2010-03" db="EMBL/GenBank/DDBJ databases">
        <title>Complete sequence of Sideroxydans lithotrophicus ES-1.</title>
        <authorList>
            <consortium name="US DOE Joint Genome Institute"/>
            <person name="Lucas S."/>
            <person name="Copeland A."/>
            <person name="Lapidus A."/>
            <person name="Cheng J.-F."/>
            <person name="Bruce D."/>
            <person name="Goodwin L."/>
            <person name="Pitluck S."/>
            <person name="Munk A.C."/>
            <person name="Detter J.C."/>
            <person name="Han C."/>
            <person name="Tapia R."/>
            <person name="Larimer F."/>
            <person name="Land M."/>
            <person name="Hauser L."/>
            <person name="Kyrpides N."/>
            <person name="Ivanova N."/>
            <person name="Emerson D."/>
            <person name="Woyke T."/>
        </authorList>
    </citation>
    <scope>NUCLEOTIDE SEQUENCE [LARGE SCALE GENOMIC DNA]</scope>
    <source>
        <strain evidence="12 13">ES-1</strain>
    </source>
</reference>
<name>D5CMI0_SIDLE</name>
<dbReference type="CDD" id="cd06225">
    <property type="entry name" value="HAMP"/>
    <property type="match status" value="1"/>
</dbReference>
<keyword evidence="5 7" id="KW-0807">Transducer</keyword>
<keyword evidence="4 9" id="KW-0472">Membrane</keyword>
<evidence type="ECO:0000256" key="3">
    <source>
        <dbReference type="ARBA" id="ARBA00022989"/>
    </source>
</evidence>
<dbReference type="RefSeq" id="WP_013030550.1">
    <property type="nucleotide sequence ID" value="NC_013959.1"/>
</dbReference>
<evidence type="ECO:0000256" key="9">
    <source>
        <dbReference type="SAM" id="Phobius"/>
    </source>
</evidence>
<feature type="domain" description="Methyl-accepting transducer" evidence="10">
    <location>
        <begin position="265"/>
        <end position="501"/>
    </location>
</feature>
<feature type="transmembrane region" description="Helical" evidence="9">
    <location>
        <begin position="182"/>
        <end position="205"/>
    </location>
</feature>
<comment type="subcellular location">
    <subcellularLocation>
        <location evidence="1">Membrane</location>
        <topology evidence="1">Multi-pass membrane protein</topology>
    </subcellularLocation>
</comment>
<dbReference type="SMART" id="SM00304">
    <property type="entry name" value="HAMP"/>
    <property type="match status" value="1"/>
</dbReference>
<gene>
    <name evidence="12" type="ordered locus">Slit_2427</name>
</gene>
<dbReference type="AlphaFoldDB" id="D5CMI0"/>
<evidence type="ECO:0000313" key="12">
    <source>
        <dbReference type="EMBL" id="ADE12652.1"/>
    </source>
</evidence>
<dbReference type="InterPro" id="IPR004090">
    <property type="entry name" value="Chemotax_Me-accpt_rcpt"/>
</dbReference>
<dbReference type="HOGENOM" id="CLU_000445_107_27_4"/>
<evidence type="ECO:0000259" key="10">
    <source>
        <dbReference type="PROSITE" id="PS50111"/>
    </source>
</evidence>
<comment type="similarity">
    <text evidence="6">Belongs to the methyl-accepting chemotaxis (MCP) protein family.</text>
</comment>
<evidence type="ECO:0000313" key="13">
    <source>
        <dbReference type="Proteomes" id="UP000001625"/>
    </source>
</evidence>
<dbReference type="STRING" id="580332.Slit_2427"/>
<dbReference type="PANTHER" id="PTHR32089:SF119">
    <property type="entry name" value="METHYL-ACCEPTING CHEMOTAXIS PROTEIN CTPL"/>
    <property type="match status" value="1"/>
</dbReference>
<feature type="region of interest" description="Disordered" evidence="8">
    <location>
        <begin position="270"/>
        <end position="289"/>
    </location>
</feature>
<protein>
    <submittedName>
        <fullName evidence="12">Methyl-accepting chemotaxis sensory transducer</fullName>
    </submittedName>
</protein>
<evidence type="ECO:0000256" key="1">
    <source>
        <dbReference type="ARBA" id="ARBA00004141"/>
    </source>
</evidence>
<feature type="transmembrane region" description="Helical" evidence="9">
    <location>
        <begin position="15"/>
        <end position="33"/>
    </location>
</feature>
<dbReference type="eggNOG" id="COG0840">
    <property type="taxonomic scope" value="Bacteria"/>
</dbReference>
<evidence type="ECO:0000256" key="6">
    <source>
        <dbReference type="ARBA" id="ARBA00029447"/>
    </source>
</evidence>
<dbReference type="FunFam" id="1.10.287.950:FF:000001">
    <property type="entry name" value="Methyl-accepting chemotaxis sensory transducer"/>
    <property type="match status" value="1"/>
</dbReference>
<evidence type="ECO:0000256" key="5">
    <source>
        <dbReference type="ARBA" id="ARBA00023224"/>
    </source>
</evidence>
<keyword evidence="2 9" id="KW-0812">Transmembrane</keyword>
<accession>D5CMI0</accession>
<evidence type="ECO:0000256" key="2">
    <source>
        <dbReference type="ARBA" id="ARBA00022692"/>
    </source>
</evidence>
<dbReference type="KEGG" id="slt:Slit_2427"/>